<feature type="region of interest" description="Disordered" evidence="1">
    <location>
        <begin position="48"/>
        <end position="114"/>
    </location>
</feature>
<organism evidence="2 3">
    <name type="scientific">Multifurca ochricompacta</name>
    <dbReference type="NCBI Taxonomy" id="376703"/>
    <lineage>
        <taxon>Eukaryota</taxon>
        <taxon>Fungi</taxon>
        <taxon>Dikarya</taxon>
        <taxon>Basidiomycota</taxon>
        <taxon>Agaricomycotina</taxon>
        <taxon>Agaricomycetes</taxon>
        <taxon>Russulales</taxon>
        <taxon>Russulaceae</taxon>
        <taxon>Multifurca</taxon>
    </lineage>
</organism>
<evidence type="ECO:0000256" key="1">
    <source>
        <dbReference type="SAM" id="MobiDB-lite"/>
    </source>
</evidence>
<feature type="compositionally biased region" description="Low complexity" evidence="1">
    <location>
        <begin position="81"/>
        <end position="95"/>
    </location>
</feature>
<dbReference type="Proteomes" id="UP001203297">
    <property type="component" value="Unassembled WGS sequence"/>
</dbReference>
<feature type="region of interest" description="Disordered" evidence="1">
    <location>
        <begin position="1"/>
        <end position="34"/>
    </location>
</feature>
<accession>A0AAD4MAT9</accession>
<feature type="compositionally biased region" description="Pro residues" evidence="1">
    <location>
        <begin position="1"/>
        <end position="10"/>
    </location>
</feature>
<evidence type="ECO:0000313" key="3">
    <source>
        <dbReference type="Proteomes" id="UP001203297"/>
    </source>
</evidence>
<dbReference type="EMBL" id="WTXG01000003">
    <property type="protein sequence ID" value="KAI0306740.1"/>
    <property type="molecule type" value="Genomic_DNA"/>
</dbReference>
<protein>
    <submittedName>
        <fullName evidence="2">Uncharacterized protein</fullName>
    </submittedName>
</protein>
<evidence type="ECO:0000313" key="2">
    <source>
        <dbReference type="EMBL" id="KAI0306740.1"/>
    </source>
</evidence>
<comment type="caution">
    <text evidence="2">The sequence shown here is derived from an EMBL/GenBank/DDBJ whole genome shotgun (WGS) entry which is preliminary data.</text>
</comment>
<reference evidence="2" key="1">
    <citation type="journal article" date="2022" name="New Phytol.">
        <title>Evolutionary transition to the ectomycorrhizal habit in the genomes of a hyperdiverse lineage of mushroom-forming fungi.</title>
        <authorList>
            <person name="Looney B."/>
            <person name="Miyauchi S."/>
            <person name="Morin E."/>
            <person name="Drula E."/>
            <person name="Courty P.E."/>
            <person name="Kohler A."/>
            <person name="Kuo A."/>
            <person name="LaButti K."/>
            <person name="Pangilinan J."/>
            <person name="Lipzen A."/>
            <person name="Riley R."/>
            <person name="Andreopoulos W."/>
            <person name="He G."/>
            <person name="Johnson J."/>
            <person name="Nolan M."/>
            <person name="Tritt A."/>
            <person name="Barry K.W."/>
            <person name="Grigoriev I.V."/>
            <person name="Nagy L.G."/>
            <person name="Hibbett D."/>
            <person name="Henrissat B."/>
            <person name="Matheny P.B."/>
            <person name="Labbe J."/>
            <person name="Martin F.M."/>
        </authorList>
    </citation>
    <scope>NUCLEOTIDE SEQUENCE</scope>
    <source>
        <strain evidence="2">BPL690</strain>
    </source>
</reference>
<name>A0AAD4MAT9_9AGAM</name>
<proteinExistence type="predicted"/>
<dbReference type="AlphaFoldDB" id="A0AAD4MAT9"/>
<sequence>MTSVPVPQPPTIALVPPTPERLQTEKAASEPTLPNFFANSQIFARTGVTPPQSVSKPVLQPPAGPDSQTATIIESVTAAEPPATSTTLSLQTPSLEPQVSAPAQPTSLLRPHSLPPFRRLNRRQRHPSIHPTAVHFRLASHLLLPRNRRTRKLMLTPLHLSPCSAVRLPHSMALGRPWHQCGVQKWQPNRRGLHRRHSPLQRHQFLVQQGVRSP</sequence>
<gene>
    <name evidence="2" type="ORF">B0F90DRAFT_806449</name>
</gene>
<keyword evidence="3" id="KW-1185">Reference proteome</keyword>